<comment type="caution">
    <text evidence="13">The sequence shown here is derived from an EMBL/GenBank/DDBJ whole genome shotgun (WGS) entry which is preliminary data.</text>
</comment>
<dbReference type="GO" id="GO:0071555">
    <property type="term" value="P:cell wall organization"/>
    <property type="evidence" value="ECO:0007669"/>
    <property type="project" value="UniProtKB-KW"/>
</dbReference>
<dbReference type="AlphaFoldDB" id="A0A7Y9LQX5"/>
<keyword evidence="4 10" id="KW-0808">Transferase</keyword>
<dbReference type="InterPro" id="IPR004276">
    <property type="entry name" value="GlycoTrans_28_N"/>
</dbReference>
<dbReference type="GO" id="GO:0008360">
    <property type="term" value="P:regulation of cell shape"/>
    <property type="evidence" value="ECO:0007669"/>
    <property type="project" value="UniProtKB-KW"/>
</dbReference>
<evidence type="ECO:0000256" key="4">
    <source>
        <dbReference type="ARBA" id="ARBA00022679"/>
    </source>
</evidence>
<evidence type="ECO:0000259" key="12">
    <source>
        <dbReference type="Pfam" id="PF04101"/>
    </source>
</evidence>
<evidence type="ECO:0000256" key="8">
    <source>
        <dbReference type="ARBA" id="ARBA00023306"/>
    </source>
</evidence>
<dbReference type="GO" id="GO:0050511">
    <property type="term" value="F:undecaprenyldiphospho-muramoylpentapeptide beta-N-acetylglucosaminyltransferase activity"/>
    <property type="evidence" value="ECO:0007669"/>
    <property type="project" value="UniProtKB-UniRule"/>
</dbReference>
<comment type="function">
    <text evidence="10">Cell wall formation. Catalyzes the transfer of a GlcNAc subunit on undecaprenyl-pyrophosphoryl-MurNAc-pentapeptide (lipid intermediate I) to form undecaprenyl-pyrophosphoryl-MurNAc-(pentapeptide)GlcNAc (lipid intermediate II).</text>
</comment>
<name>A0A7Y9LQX5_9MICC</name>
<evidence type="ECO:0000313" key="14">
    <source>
        <dbReference type="Proteomes" id="UP000521748"/>
    </source>
</evidence>
<dbReference type="Pfam" id="PF03033">
    <property type="entry name" value="Glyco_transf_28"/>
    <property type="match status" value="1"/>
</dbReference>
<dbReference type="Gene3D" id="3.40.50.2000">
    <property type="entry name" value="Glycogen Phosphorylase B"/>
    <property type="match status" value="2"/>
</dbReference>
<gene>
    <name evidence="10" type="primary">murG</name>
    <name evidence="13" type="ORF">FHU41_000190</name>
</gene>
<keyword evidence="7 10" id="KW-0472">Membrane</keyword>
<evidence type="ECO:0000256" key="7">
    <source>
        <dbReference type="ARBA" id="ARBA00023136"/>
    </source>
</evidence>
<evidence type="ECO:0000256" key="3">
    <source>
        <dbReference type="ARBA" id="ARBA00022676"/>
    </source>
</evidence>
<comment type="similarity">
    <text evidence="10">Belongs to the glycosyltransferase 28 family. MurG subfamily.</text>
</comment>
<keyword evidence="6 10" id="KW-0573">Peptidoglycan synthesis</keyword>
<keyword evidence="2 10" id="KW-0132">Cell division</keyword>
<dbReference type="Proteomes" id="UP000521748">
    <property type="component" value="Unassembled WGS sequence"/>
</dbReference>
<feature type="binding site" evidence="10">
    <location>
        <position position="298"/>
    </location>
    <ligand>
        <name>UDP-N-acetyl-alpha-D-glucosamine</name>
        <dbReference type="ChEBI" id="CHEBI:57705"/>
    </ligand>
</feature>
<feature type="binding site" evidence="10">
    <location>
        <position position="167"/>
    </location>
    <ligand>
        <name>UDP-N-acetyl-alpha-D-glucosamine</name>
        <dbReference type="ChEBI" id="CHEBI:57705"/>
    </ligand>
</feature>
<dbReference type="SUPFAM" id="SSF53756">
    <property type="entry name" value="UDP-Glycosyltransferase/glycogen phosphorylase"/>
    <property type="match status" value="1"/>
</dbReference>
<keyword evidence="3 10" id="KW-0328">Glycosyltransferase</keyword>
<feature type="binding site" evidence="10">
    <location>
        <position position="130"/>
    </location>
    <ligand>
        <name>UDP-N-acetyl-alpha-D-glucosamine</name>
        <dbReference type="ChEBI" id="CHEBI:57705"/>
    </ligand>
</feature>
<evidence type="ECO:0000256" key="10">
    <source>
        <dbReference type="HAMAP-Rule" id="MF_00033"/>
    </source>
</evidence>
<feature type="domain" description="Glycosyltransferase family 28 N-terminal" evidence="11">
    <location>
        <begin position="9"/>
        <end position="145"/>
    </location>
</feature>
<protein>
    <recommendedName>
        <fullName evidence="10">UDP-N-acetylglucosamine--N-acetylmuramyl-(pentapeptide) pyrophosphoryl-undecaprenol N-acetylglucosamine transferase</fullName>
        <ecNumber evidence="10">2.4.1.227</ecNumber>
    </recommendedName>
    <alternativeName>
        <fullName evidence="10">Undecaprenyl-PP-MurNAc-pentapeptide-UDPGlcNAc GlcNAc transferase</fullName>
    </alternativeName>
</protein>
<dbReference type="GO" id="GO:0005975">
    <property type="term" value="P:carbohydrate metabolic process"/>
    <property type="evidence" value="ECO:0007669"/>
    <property type="project" value="InterPro"/>
</dbReference>
<organism evidence="13 14">
    <name type="scientific">Psychromicrobium silvestre</name>
    <dbReference type="NCBI Taxonomy" id="1645614"/>
    <lineage>
        <taxon>Bacteria</taxon>
        <taxon>Bacillati</taxon>
        <taxon>Actinomycetota</taxon>
        <taxon>Actinomycetes</taxon>
        <taxon>Micrococcales</taxon>
        <taxon>Micrococcaceae</taxon>
        <taxon>Psychromicrobium</taxon>
    </lineage>
</organism>
<keyword evidence="14" id="KW-1185">Reference proteome</keyword>
<evidence type="ECO:0000256" key="2">
    <source>
        <dbReference type="ARBA" id="ARBA00022618"/>
    </source>
</evidence>
<accession>A0A7Y9LQX5</accession>
<dbReference type="InterPro" id="IPR006009">
    <property type="entry name" value="GlcNAc_MurG"/>
</dbReference>
<evidence type="ECO:0000256" key="6">
    <source>
        <dbReference type="ARBA" id="ARBA00022984"/>
    </source>
</evidence>
<feature type="binding site" evidence="10">
    <location>
        <begin position="16"/>
        <end position="18"/>
    </location>
    <ligand>
        <name>UDP-N-acetyl-alpha-D-glucosamine</name>
        <dbReference type="ChEBI" id="CHEBI:57705"/>
    </ligand>
</feature>
<feature type="domain" description="Glycosyl transferase family 28 C-terminal" evidence="12">
    <location>
        <begin position="194"/>
        <end position="355"/>
    </location>
</feature>
<dbReference type="PANTHER" id="PTHR21015">
    <property type="entry name" value="UDP-N-ACETYLGLUCOSAMINE--N-ACETYLMURAMYL-(PENTAPEPTIDE) PYROPHOSPHORYL-UNDECAPRENOL N-ACETYLGLUCOSAMINE TRANSFERASE 1"/>
    <property type="match status" value="1"/>
</dbReference>
<dbReference type="HAMAP" id="MF_00033">
    <property type="entry name" value="MurG"/>
    <property type="match status" value="1"/>
</dbReference>
<dbReference type="InterPro" id="IPR007235">
    <property type="entry name" value="Glyco_trans_28_C"/>
</dbReference>
<proteinExistence type="inferred from homology"/>
<evidence type="ECO:0000256" key="1">
    <source>
        <dbReference type="ARBA" id="ARBA00022475"/>
    </source>
</evidence>
<comment type="subcellular location">
    <subcellularLocation>
        <location evidence="10">Cell membrane</location>
        <topology evidence="10">Peripheral membrane protein</topology>
        <orientation evidence="10">Cytoplasmic side</orientation>
    </subcellularLocation>
</comment>
<reference evidence="13 14" key="1">
    <citation type="submission" date="2020-07" db="EMBL/GenBank/DDBJ databases">
        <title>Sequencing the genomes of 1000 actinobacteria strains.</title>
        <authorList>
            <person name="Klenk H.-P."/>
        </authorList>
    </citation>
    <scope>NUCLEOTIDE SEQUENCE [LARGE SCALE GENOMIC DNA]</scope>
    <source>
        <strain evidence="13 14">DSM 102047</strain>
    </source>
</reference>
<dbReference type="EMBL" id="JACBYQ010000001">
    <property type="protein sequence ID" value="NYE93969.1"/>
    <property type="molecule type" value="Genomic_DNA"/>
</dbReference>
<dbReference type="NCBIfam" id="TIGR01133">
    <property type="entry name" value="murG"/>
    <property type="match status" value="1"/>
</dbReference>
<feature type="binding site" evidence="10">
    <location>
        <position position="201"/>
    </location>
    <ligand>
        <name>UDP-N-acetyl-alpha-D-glucosamine</name>
        <dbReference type="ChEBI" id="CHEBI:57705"/>
    </ligand>
</feature>
<keyword evidence="1 10" id="KW-1003">Cell membrane</keyword>
<evidence type="ECO:0000256" key="9">
    <source>
        <dbReference type="ARBA" id="ARBA00023316"/>
    </source>
</evidence>
<evidence type="ECO:0000256" key="5">
    <source>
        <dbReference type="ARBA" id="ARBA00022960"/>
    </source>
</evidence>
<dbReference type="UniPathway" id="UPA00219"/>
<comment type="caution">
    <text evidence="10">Lacks conserved residue(s) required for the propagation of feature annotation.</text>
</comment>
<keyword evidence="9 10" id="KW-0961">Cell wall biogenesis/degradation</keyword>
<comment type="pathway">
    <text evidence="10">Cell wall biogenesis; peptidoglycan biosynthesis.</text>
</comment>
<keyword evidence="8 10" id="KW-0131">Cell cycle</keyword>
<dbReference type="GO" id="GO:0051301">
    <property type="term" value="P:cell division"/>
    <property type="evidence" value="ECO:0007669"/>
    <property type="project" value="UniProtKB-KW"/>
</dbReference>
<evidence type="ECO:0000259" key="11">
    <source>
        <dbReference type="Pfam" id="PF03033"/>
    </source>
</evidence>
<evidence type="ECO:0000313" key="13">
    <source>
        <dbReference type="EMBL" id="NYE93969.1"/>
    </source>
</evidence>
<dbReference type="Pfam" id="PF04101">
    <property type="entry name" value="Glyco_tran_28_C"/>
    <property type="match status" value="1"/>
</dbReference>
<comment type="catalytic activity">
    <reaction evidence="10">
        <text>di-trans,octa-cis-undecaprenyl diphospho-N-acetyl-alpha-D-muramoyl-L-alanyl-D-glutamyl-meso-2,6-diaminopimeloyl-D-alanyl-D-alanine + UDP-N-acetyl-alpha-D-glucosamine = di-trans,octa-cis-undecaprenyl diphospho-[N-acetyl-alpha-D-glucosaminyl-(1-&gt;4)]-N-acetyl-alpha-D-muramoyl-L-alanyl-D-glutamyl-meso-2,6-diaminopimeloyl-D-alanyl-D-alanine + UDP + H(+)</text>
        <dbReference type="Rhea" id="RHEA:31227"/>
        <dbReference type="ChEBI" id="CHEBI:15378"/>
        <dbReference type="ChEBI" id="CHEBI:57705"/>
        <dbReference type="ChEBI" id="CHEBI:58223"/>
        <dbReference type="ChEBI" id="CHEBI:61387"/>
        <dbReference type="ChEBI" id="CHEBI:61388"/>
        <dbReference type="EC" id="2.4.1.227"/>
    </reaction>
</comment>
<sequence>MTADRPLSVVLAGGGSAGHVAPLLAIAAALKAQVPDVRLLAVGTASGLETRLVPAAGIELALIDRVPMPRKPSLDALRFPGRMRKAIKESSELLRKAEADVLLGVGGYVCTPMYSAARKTSVPVVIHEANIKPGLANRWGARYTKWIGKTFETTKLGQAQWVGMPMREEIVGLDRAATRQQARAALGLDAEGPVLLVTGGSLGAVRINKTLVDSLPALAEAGVQVLHITGRGKAMLDASGGLLSAPGYRQLEYVDAMEQAYAAADLMVSRAGAGTVSEVAAVGMPAVFVPLPVGNGEQAYNAATLTERDAALAVLDKEFTPEWLRATVLPLLQDPERLQQMSERAYRSGIRDAAAKMASMIVRAAR</sequence>
<dbReference type="PANTHER" id="PTHR21015:SF22">
    <property type="entry name" value="GLYCOSYLTRANSFERASE"/>
    <property type="match status" value="1"/>
</dbReference>
<dbReference type="RefSeq" id="WP_179387794.1">
    <property type="nucleotide sequence ID" value="NZ_JACBYQ010000001.1"/>
</dbReference>
<keyword evidence="5 10" id="KW-0133">Cell shape</keyword>
<dbReference type="EC" id="2.4.1.227" evidence="10"/>
<dbReference type="GO" id="GO:0009252">
    <property type="term" value="P:peptidoglycan biosynthetic process"/>
    <property type="evidence" value="ECO:0007669"/>
    <property type="project" value="UniProtKB-UniRule"/>
</dbReference>
<dbReference type="CDD" id="cd03785">
    <property type="entry name" value="GT28_MurG"/>
    <property type="match status" value="1"/>
</dbReference>
<dbReference type="GO" id="GO:0005886">
    <property type="term" value="C:plasma membrane"/>
    <property type="evidence" value="ECO:0007669"/>
    <property type="project" value="UniProtKB-SubCell"/>
</dbReference>